<name>A0A937DKP4_9BACT</name>
<dbReference type="InterPro" id="IPR029044">
    <property type="entry name" value="Nucleotide-diphossugar_trans"/>
</dbReference>
<dbReference type="PANTHER" id="PTHR43685:SF2">
    <property type="entry name" value="GLYCOSYLTRANSFERASE 2-LIKE DOMAIN-CONTAINING PROTEIN"/>
    <property type="match status" value="1"/>
</dbReference>
<evidence type="ECO:0000259" key="1">
    <source>
        <dbReference type="Pfam" id="PF00535"/>
    </source>
</evidence>
<dbReference type="InterPro" id="IPR050834">
    <property type="entry name" value="Glycosyltransf_2"/>
</dbReference>
<accession>A0A937DKP4</accession>
<reference evidence="2" key="1">
    <citation type="submission" date="2021-01" db="EMBL/GenBank/DDBJ databases">
        <title>Marivirga sp. nov., isolated from intertidal surface sediments.</title>
        <authorList>
            <person name="Zhang M."/>
        </authorList>
    </citation>
    <scope>NUCLEOTIDE SEQUENCE</scope>
    <source>
        <strain evidence="2">SM1354</strain>
    </source>
</reference>
<protein>
    <submittedName>
        <fullName evidence="2">Glycosyltransferase family 2 protein</fullName>
    </submittedName>
</protein>
<dbReference type="Pfam" id="PF00535">
    <property type="entry name" value="Glycos_transf_2"/>
    <property type="match status" value="1"/>
</dbReference>
<dbReference type="Proteomes" id="UP000642920">
    <property type="component" value="Unassembled WGS sequence"/>
</dbReference>
<proteinExistence type="predicted"/>
<dbReference type="SUPFAM" id="SSF53448">
    <property type="entry name" value="Nucleotide-diphospho-sugar transferases"/>
    <property type="match status" value="1"/>
</dbReference>
<comment type="caution">
    <text evidence="2">The sequence shown here is derived from an EMBL/GenBank/DDBJ whole genome shotgun (WGS) entry which is preliminary data.</text>
</comment>
<evidence type="ECO:0000313" key="2">
    <source>
        <dbReference type="EMBL" id="MBL0766446.1"/>
    </source>
</evidence>
<dbReference type="EMBL" id="JAERQG010000004">
    <property type="protein sequence ID" value="MBL0766446.1"/>
    <property type="molecule type" value="Genomic_DNA"/>
</dbReference>
<organism evidence="2 3">
    <name type="scientific">Marivirga atlantica</name>
    <dbReference type="NCBI Taxonomy" id="1548457"/>
    <lineage>
        <taxon>Bacteria</taxon>
        <taxon>Pseudomonadati</taxon>
        <taxon>Bacteroidota</taxon>
        <taxon>Cytophagia</taxon>
        <taxon>Cytophagales</taxon>
        <taxon>Marivirgaceae</taxon>
        <taxon>Marivirga</taxon>
    </lineage>
</organism>
<dbReference type="InterPro" id="IPR001173">
    <property type="entry name" value="Glyco_trans_2-like"/>
</dbReference>
<keyword evidence="3" id="KW-1185">Reference proteome</keyword>
<sequence>MDRKKMFFTVIMPVFNKENHLVRSIESVLKQSFADFELLIIDDASKDNSVHIINSFTDPRIKVFKRETPGAGGYAARNLGIEKASTNWICFLDADDEYKYNHLAKLYDAIIDYNAISVFGTSFEIADQKGVRKNRYYLKTKTSQEIDFNEFLINKPFHTNTICIQRDLLMDAGLFPGAEFKRGGDTDTWLRVMHIAQKAFFIRAITSTYYRDSENMVTKTTKLDVSNHPLYFSCKDLLSKYDDLRTRNNLKRHWNNSALPYFKNIAKKRTIKLNELQYFYWYNFKYSKKVVFYFIYSLKHFFSV</sequence>
<dbReference type="AlphaFoldDB" id="A0A937DKP4"/>
<dbReference type="PANTHER" id="PTHR43685">
    <property type="entry name" value="GLYCOSYLTRANSFERASE"/>
    <property type="match status" value="1"/>
</dbReference>
<evidence type="ECO:0000313" key="3">
    <source>
        <dbReference type="Proteomes" id="UP000642920"/>
    </source>
</evidence>
<dbReference type="CDD" id="cd00761">
    <property type="entry name" value="Glyco_tranf_GTA_type"/>
    <property type="match status" value="1"/>
</dbReference>
<dbReference type="RefSeq" id="WP_201922951.1">
    <property type="nucleotide sequence ID" value="NZ_JAERQG010000004.1"/>
</dbReference>
<dbReference type="Gene3D" id="3.90.550.10">
    <property type="entry name" value="Spore Coat Polysaccharide Biosynthesis Protein SpsA, Chain A"/>
    <property type="match status" value="1"/>
</dbReference>
<feature type="domain" description="Glycosyltransferase 2-like" evidence="1">
    <location>
        <begin position="9"/>
        <end position="164"/>
    </location>
</feature>
<gene>
    <name evidence="2" type="ORF">JKP34_14360</name>
</gene>